<organism evidence="9 10">
    <name type="scientific">Pseudomonas oryzihabitans</name>
    <dbReference type="NCBI Taxonomy" id="47885"/>
    <lineage>
        <taxon>Bacteria</taxon>
        <taxon>Pseudomonadati</taxon>
        <taxon>Pseudomonadota</taxon>
        <taxon>Gammaproteobacteria</taxon>
        <taxon>Pseudomonadales</taxon>
        <taxon>Pseudomonadaceae</taxon>
        <taxon>Pseudomonas</taxon>
    </lineage>
</organism>
<dbReference type="AlphaFoldDB" id="A0AAJ2BPM7"/>
<dbReference type="Gene3D" id="3.30.565.10">
    <property type="entry name" value="Histidine kinase-like ATPase, C-terminal domain"/>
    <property type="match status" value="1"/>
</dbReference>
<dbReference type="PANTHER" id="PTHR43065">
    <property type="entry name" value="SENSOR HISTIDINE KINASE"/>
    <property type="match status" value="1"/>
</dbReference>
<dbReference type="Pfam" id="PF00072">
    <property type="entry name" value="Response_reg"/>
    <property type="match status" value="1"/>
</dbReference>
<dbReference type="SMART" id="SM00086">
    <property type="entry name" value="PAC"/>
    <property type="match status" value="1"/>
</dbReference>
<dbReference type="InterPro" id="IPR001789">
    <property type="entry name" value="Sig_transdc_resp-reg_receiver"/>
</dbReference>
<dbReference type="Pfam" id="PF02518">
    <property type="entry name" value="HATPase_c"/>
    <property type="match status" value="1"/>
</dbReference>
<dbReference type="GO" id="GO:0000155">
    <property type="term" value="F:phosphorelay sensor kinase activity"/>
    <property type="evidence" value="ECO:0007669"/>
    <property type="project" value="InterPro"/>
</dbReference>
<proteinExistence type="predicted"/>
<dbReference type="SMART" id="SM00387">
    <property type="entry name" value="HATPase_c"/>
    <property type="match status" value="1"/>
</dbReference>
<evidence type="ECO:0000259" key="7">
    <source>
        <dbReference type="PROSITE" id="PS50112"/>
    </source>
</evidence>
<evidence type="ECO:0000259" key="8">
    <source>
        <dbReference type="PROSITE" id="PS50113"/>
    </source>
</evidence>
<dbReference type="Proteomes" id="UP001268036">
    <property type="component" value="Unassembled WGS sequence"/>
</dbReference>
<comment type="caution">
    <text evidence="9">The sequence shown here is derived from an EMBL/GenBank/DDBJ whole genome shotgun (WGS) entry which is preliminary data.</text>
</comment>
<dbReference type="SUPFAM" id="SSF52172">
    <property type="entry name" value="CheY-like"/>
    <property type="match status" value="1"/>
</dbReference>
<dbReference type="InterPro" id="IPR036097">
    <property type="entry name" value="HisK_dim/P_sf"/>
</dbReference>
<dbReference type="CDD" id="cd00082">
    <property type="entry name" value="HisKA"/>
    <property type="match status" value="1"/>
</dbReference>
<feature type="domain" description="PAC" evidence="8">
    <location>
        <begin position="101"/>
        <end position="155"/>
    </location>
</feature>
<dbReference type="CDD" id="cd00130">
    <property type="entry name" value="PAS"/>
    <property type="match status" value="1"/>
</dbReference>
<dbReference type="PROSITE" id="PS50113">
    <property type="entry name" value="PAC"/>
    <property type="match status" value="1"/>
</dbReference>
<dbReference type="Pfam" id="PF00512">
    <property type="entry name" value="HisKA"/>
    <property type="match status" value="1"/>
</dbReference>
<comment type="catalytic activity">
    <reaction evidence="1">
        <text>ATP + protein L-histidine = ADP + protein N-phospho-L-histidine.</text>
        <dbReference type="EC" id="2.7.13.3"/>
    </reaction>
</comment>
<feature type="domain" description="PAS" evidence="7">
    <location>
        <begin position="41"/>
        <end position="100"/>
    </location>
</feature>
<dbReference type="InterPro" id="IPR000014">
    <property type="entry name" value="PAS"/>
</dbReference>
<dbReference type="SUPFAM" id="SSF55874">
    <property type="entry name" value="ATPase domain of HSP90 chaperone/DNA topoisomerase II/histidine kinase"/>
    <property type="match status" value="1"/>
</dbReference>
<dbReference type="InterPro" id="IPR003661">
    <property type="entry name" value="HisK_dim/P_dom"/>
</dbReference>
<evidence type="ECO:0000313" key="9">
    <source>
        <dbReference type="EMBL" id="MDR6236267.1"/>
    </source>
</evidence>
<dbReference type="InterPro" id="IPR000700">
    <property type="entry name" value="PAS-assoc_C"/>
</dbReference>
<feature type="domain" description="Response regulatory" evidence="6">
    <location>
        <begin position="418"/>
        <end position="534"/>
    </location>
</feature>
<dbReference type="SUPFAM" id="SSF55785">
    <property type="entry name" value="PYP-like sensor domain (PAS domain)"/>
    <property type="match status" value="1"/>
</dbReference>
<dbReference type="Pfam" id="PF13426">
    <property type="entry name" value="PAS_9"/>
    <property type="match status" value="1"/>
</dbReference>
<dbReference type="Gene3D" id="1.10.287.130">
    <property type="match status" value="1"/>
</dbReference>
<gene>
    <name evidence="9" type="ORF">QE440_004008</name>
</gene>
<keyword evidence="3 4" id="KW-0597">Phosphoprotein</keyword>
<dbReference type="InterPro" id="IPR003594">
    <property type="entry name" value="HATPase_dom"/>
</dbReference>
<dbReference type="Gene3D" id="3.40.50.2300">
    <property type="match status" value="1"/>
</dbReference>
<dbReference type="NCBIfam" id="NF010076">
    <property type="entry name" value="PRK13557.1"/>
    <property type="match status" value="1"/>
</dbReference>
<accession>A0AAJ2BPM7</accession>
<dbReference type="PROSITE" id="PS50110">
    <property type="entry name" value="RESPONSE_REGULATORY"/>
    <property type="match status" value="1"/>
</dbReference>
<evidence type="ECO:0000259" key="6">
    <source>
        <dbReference type="PROSITE" id="PS50110"/>
    </source>
</evidence>
<dbReference type="PROSITE" id="PS50109">
    <property type="entry name" value="HIS_KIN"/>
    <property type="match status" value="1"/>
</dbReference>
<dbReference type="Gene3D" id="3.30.450.20">
    <property type="entry name" value="PAS domain"/>
    <property type="match status" value="1"/>
</dbReference>
<dbReference type="SMART" id="SM00388">
    <property type="entry name" value="HisKA"/>
    <property type="match status" value="1"/>
</dbReference>
<dbReference type="PANTHER" id="PTHR43065:SF42">
    <property type="entry name" value="TWO-COMPONENT SENSOR PPRA"/>
    <property type="match status" value="1"/>
</dbReference>
<feature type="modified residue" description="4-aspartylphosphate" evidence="4">
    <location>
        <position position="468"/>
    </location>
</feature>
<evidence type="ECO:0000259" key="5">
    <source>
        <dbReference type="PROSITE" id="PS50109"/>
    </source>
</evidence>
<evidence type="ECO:0000256" key="1">
    <source>
        <dbReference type="ARBA" id="ARBA00000085"/>
    </source>
</evidence>
<protein>
    <recommendedName>
        <fullName evidence="2">histidine kinase</fullName>
        <ecNumber evidence="2">2.7.13.3</ecNumber>
    </recommendedName>
</protein>
<dbReference type="CDD" id="cd18161">
    <property type="entry name" value="REC_hyHK_blue-like"/>
    <property type="match status" value="1"/>
</dbReference>
<dbReference type="InterPro" id="IPR036890">
    <property type="entry name" value="HATPase_C_sf"/>
</dbReference>
<dbReference type="NCBIfam" id="TIGR00229">
    <property type="entry name" value="sensory_box"/>
    <property type="match status" value="1"/>
</dbReference>
<evidence type="ECO:0000313" key="10">
    <source>
        <dbReference type="Proteomes" id="UP001268036"/>
    </source>
</evidence>
<evidence type="ECO:0000256" key="3">
    <source>
        <dbReference type="ARBA" id="ARBA00022553"/>
    </source>
</evidence>
<dbReference type="InterPro" id="IPR005467">
    <property type="entry name" value="His_kinase_dom"/>
</dbReference>
<sequence length="539" mass="59631">MTETSPASSPVPSASSQIAELGKGLGHNDIFFAAVKKTRMPMIVTDPHQPDNPIIFANEAFLRTTGYELAEVLGRNCRFLQGPDTQQEHIAEIRNALREQRDCNVELLNYRKDGTTFWNALFISPVLDPQGELIYYFASQLDVSRRRDAEDALRQAQKMEALGQLTGGIAHDFNNLLQVMVGYLDILRINLDRPELDRDKAKRHVDNTRDAVNRAATLTQQLLAFARKQRLTGRAVDLNKLITMRQARLAKALGDPFRFIFRPASGLWSCRLDPIQLETALLNIVDNARLAMLERGTGTLTLETLNIEVTGQDLAHGGLSQGHYVCIALTDTGCGMSTDILGRALDPFFTTREEGQGSGLGLSMVYGFLKQSGGLVRLYSEVGVGTCVRLYFPVAEEQVREHPAPLQVAHEDKGGSETILVVDDRPDVAALAQAILEEGGYRVLVAYNGQQALDLLARESSIDLLFSDLIMPGGMNGVMLAKEAQRRQPSLRILLTTGYANNALELEEGSSERFQILNKPYGRQDLTRAIRHMLDSAQP</sequence>
<dbReference type="InterPro" id="IPR004358">
    <property type="entry name" value="Sig_transdc_His_kin-like_C"/>
</dbReference>
<dbReference type="SMART" id="SM00448">
    <property type="entry name" value="REC"/>
    <property type="match status" value="1"/>
</dbReference>
<dbReference type="InterPro" id="IPR011006">
    <property type="entry name" value="CheY-like_superfamily"/>
</dbReference>
<dbReference type="EC" id="2.7.13.3" evidence="2"/>
<dbReference type="SUPFAM" id="SSF47384">
    <property type="entry name" value="Homodimeric domain of signal transducing histidine kinase"/>
    <property type="match status" value="1"/>
</dbReference>
<evidence type="ECO:0000256" key="2">
    <source>
        <dbReference type="ARBA" id="ARBA00012438"/>
    </source>
</evidence>
<dbReference type="EMBL" id="JAVJAF010000001">
    <property type="protein sequence ID" value="MDR6236267.1"/>
    <property type="molecule type" value="Genomic_DNA"/>
</dbReference>
<dbReference type="SMART" id="SM00091">
    <property type="entry name" value="PAS"/>
    <property type="match status" value="1"/>
</dbReference>
<dbReference type="InterPro" id="IPR035965">
    <property type="entry name" value="PAS-like_dom_sf"/>
</dbReference>
<feature type="domain" description="Histidine kinase" evidence="5">
    <location>
        <begin position="168"/>
        <end position="396"/>
    </location>
</feature>
<dbReference type="RefSeq" id="WP_309761231.1">
    <property type="nucleotide sequence ID" value="NZ_JAVJAF010000001.1"/>
</dbReference>
<reference evidence="9" key="1">
    <citation type="submission" date="2023-08" db="EMBL/GenBank/DDBJ databases">
        <title>Functional and genomic diversity of the sorghum phyllosphere microbiome.</title>
        <authorList>
            <person name="Shade A."/>
        </authorList>
    </citation>
    <scope>NUCLEOTIDE SEQUENCE</scope>
    <source>
        <strain evidence="9">SORGH_AS_0201</strain>
    </source>
</reference>
<name>A0AAJ2BPM7_9PSED</name>
<dbReference type="PROSITE" id="PS50112">
    <property type="entry name" value="PAS"/>
    <property type="match status" value="1"/>
</dbReference>
<evidence type="ECO:0000256" key="4">
    <source>
        <dbReference type="PROSITE-ProRule" id="PRU00169"/>
    </source>
</evidence>
<dbReference type="InterPro" id="IPR001610">
    <property type="entry name" value="PAC"/>
</dbReference>
<dbReference type="PRINTS" id="PR00344">
    <property type="entry name" value="BCTRLSENSOR"/>
</dbReference>